<comment type="subcellular location">
    <subcellularLocation>
        <location evidence="1">Nucleus</location>
    </subcellularLocation>
</comment>
<keyword evidence="6" id="KW-1185">Reference proteome</keyword>
<dbReference type="PROSITE" id="PS50031">
    <property type="entry name" value="EH"/>
    <property type="match status" value="1"/>
</dbReference>
<feature type="domain" description="EH" evidence="4">
    <location>
        <begin position="510"/>
        <end position="562"/>
    </location>
</feature>
<evidence type="ECO:0000313" key="5">
    <source>
        <dbReference type="EMBL" id="KAF9891359.1"/>
    </source>
</evidence>
<keyword evidence="2" id="KW-0539">Nucleus</keyword>
<dbReference type="Proteomes" id="UP001194746">
    <property type="component" value="Unassembled WGS sequence"/>
</dbReference>
<dbReference type="InterPro" id="IPR000261">
    <property type="entry name" value="EH_dom"/>
</dbReference>
<dbReference type="AlphaFoldDB" id="A0AAD4GV61"/>
<dbReference type="PANTHER" id="PTHR37534:SF49">
    <property type="entry name" value="LYSINE BIOSYNTHESIS REGULATORY PROTEIN LYS14"/>
    <property type="match status" value="1"/>
</dbReference>
<dbReference type="Pfam" id="PF11951">
    <property type="entry name" value="Fungal_trans_2"/>
    <property type="match status" value="1"/>
</dbReference>
<feature type="region of interest" description="Disordered" evidence="3">
    <location>
        <begin position="1"/>
        <end position="60"/>
    </location>
</feature>
<dbReference type="GO" id="GO:0003700">
    <property type="term" value="F:DNA-binding transcription factor activity"/>
    <property type="evidence" value="ECO:0007669"/>
    <property type="project" value="TreeGrafter"/>
</dbReference>
<comment type="caution">
    <text evidence="5">The sequence shown here is derived from an EMBL/GenBank/DDBJ whole genome shotgun (WGS) entry which is preliminary data.</text>
</comment>
<dbReference type="InterPro" id="IPR021858">
    <property type="entry name" value="Fun_TF"/>
</dbReference>
<evidence type="ECO:0000256" key="2">
    <source>
        <dbReference type="ARBA" id="ARBA00023242"/>
    </source>
</evidence>
<name>A0AAD4GV61_ASPNN</name>
<feature type="compositionally biased region" description="Low complexity" evidence="3">
    <location>
        <begin position="247"/>
        <end position="276"/>
    </location>
</feature>
<evidence type="ECO:0000313" key="6">
    <source>
        <dbReference type="Proteomes" id="UP001194746"/>
    </source>
</evidence>
<evidence type="ECO:0000256" key="1">
    <source>
        <dbReference type="ARBA" id="ARBA00004123"/>
    </source>
</evidence>
<dbReference type="GO" id="GO:0000976">
    <property type="term" value="F:transcription cis-regulatory region binding"/>
    <property type="evidence" value="ECO:0007669"/>
    <property type="project" value="TreeGrafter"/>
</dbReference>
<organism evidence="5 6">
    <name type="scientific">Aspergillus nanangensis</name>
    <dbReference type="NCBI Taxonomy" id="2582783"/>
    <lineage>
        <taxon>Eukaryota</taxon>
        <taxon>Fungi</taxon>
        <taxon>Dikarya</taxon>
        <taxon>Ascomycota</taxon>
        <taxon>Pezizomycotina</taxon>
        <taxon>Eurotiomycetes</taxon>
        <taxon>Eurotiomycetidae</taxon>
        <taxon>Eurotiales</taxon>
        <taxon>Aspergillaceae</taxon>
        <taxon>Aspergillus</taxon>
        <taxon>Aspergillus subgen. Circumdati</taxon>
    </lineage>
</organism>
<sequence>MSTTHGSGEWSMYKLGRKPRSKTASKKKSQGADQLGENANARRWSAAPSSSQTAQSSSPLVPLRPARDELLQAANSLALTGSDRSCLDYLQDSALVVILGKHWPWSTLSYAYHRVAVREPMLMSMILASTASEIHRSRYHDSSSGSSPARGCVVRHDLSEVDGRRHYGRALSGLREALKQDVKSPARIEAIFITLWLMVDYENRFGNGASAISIHFHGLQTLLHNHVVPLLEQQRHHHHPGLPDGGTSSALHNRSTSSSSRTTDTTTTTAPTTIETLPAEPLPQPEVSSASGNALRYTSVPLFLLWTLYFFTPGAAFYGANSPDHLNADLFRFFLRRPEPENKSLSLTELYRISRQSPSRFWGEEYPATAQLDDMENLPGLTLYHRSHVMQFQITELFKHAAGSVVVVEKEKGEEGEGVEGEWWNEAASGRIEYDTLLQSAQSAAGVEIVSSDRRVMETIFWASITYYSTIVYFYLCCPKFDHTPSPLLSLSAAVSRVLELALKLHRSRPRLILRIVWQLFIAGIATPDKIYQDWVAIRLRELGRYGQNYSRIPASRPEMML</sequence>
<proteinExistence type="predicted"/>
<evidence type="ECO:0000259" key="4">
    <source>
        <dbReference type="PROSITE" id="PS50031"/>
    </source>
</evidence>
<reference evidence="5" key="2">
    <citation type="submission" date="2020-02" db="EMBL/GenBank/DDBJ databases">
        <authorList>
            <person name="Gilchrist C.L.M."/>
            <person name="Chooi Y.-H."/>
        </authorList>
    </citation>
    <scope>NUCLEOTIDE SEQUENCE</scope>
    <source>
        <strain evidence="5">MST-FP2251</strain>
    </source>
</reference>
<reference evidence="5" key="1">
    <citation type="journal article" date="2019" name="Beilstein J. Org. Chem.">
        <title>Nanangenines: drimane sesquiterpenoids as the dominant metabolite cohort of a novel Australian fungus, Aspergillus nanangensis.</title>
        <authorList>
            <person name="Lacey H.J."/>
            <person name="Gilchrist C.L.M."/>
            <person name="Crombie A."/>
            <person name="Kalaitzis J.A."/>
            <person name="Vuong D."/>
            <person name="Rutledge P.J."/>
            <person name="Turner P."/>
            <person name="Pitt J.I."/>
            <person name="Lacey E."/>
            <person name="Chooi Y.H."/>
            <person name="Piggott A.M."/>
        </authorList>
    </citation>
    <scope>NUCLEOTIDE SEQUENCE</scope>
    <source>
        <strain evidence="5">MST-FP2251</strain>
    </source>
</reference>
<dbReference type="EMBL" id="VCAU01000019">
    <property type="protein sequence ID" value="KAF9891359.1"/>
    <property type="molecule type" value="Genomic_DNA"/>
</dbReference>
<feature type="region of interest" description="Disordered" evidence="3">
    <location>
        <begin position="234"/>
        <end position="290"/>
    </location>
</feature>
<dbReference type="PANTHER" id="PTHR37534">
    <property type="entry name" value="TRANSCRIPTIONAL ACTIVATOR PROTEIN UGA3"/>
    <property type="match status" value="1"/>
</dbReference>
<feature type="compositionally biased region" description="Low complexity" evidence="3">
    <location>
        <begin position="45"/>
        <end position="59"/>
    </location>
</feature>
<accession>A0AAD4GV61</accession>
<dbReference type="GO" id="GO:0045944">
    <property type="term" value="P:positive regulation of transcription by RNA polymerase II"/>
    <property type="evidence" value="ECO:0007669"/>
    <property type="project" value="TreeGrafter"/>
</dbReference>
<protein>
    <recommendedName>
        <fullName evidence="4">EH domain-containing protein</fullName>
    </recommendedName>
</protein>
<dbReference type="GO" id="GO:0005634">
    <property type="term" value="C:nucleus"/>
    <property type="evidence" value="ECO:0007669"/>
    <property type="project" value="UniProtKB-SubCell"/>
</dbReference>
<gene>
    <name evidence="5" type="ORF">FE257_004215</name>
</gene>
<feature type="compositionally biased region" description="Basic residues" evidence="3">
    <location>
        <begin position="15"/>
        <end position="29"/>
    </location>
</feature>
<evidence type="ECO:0000256" key="3">
    <source>
        <dbReference type="SAM" id="MobiDB-lite"/>
    </source>
</evidence>